<proteinExistence type="predicted"/>
<sequence length="42" mass="4903">MTYYFGDLKIEKTDSFSNVASLLSDVLGVHFYKDEILHLTKY</sequence>
<dbReference type="Proteomes" id="UP000373449">
    <property type="component" value="Unassembled WGS sequence"/>
</dbReference>
<name>A0A484ZUK0_9GAMM</name>
<reference evidence="1 2" key="1">
    <citation type="submission" date="2019-03" db="EMBL/GenBank/DDBJ databases">
        <authorList>
            <consortium name="Pathogen Informatics"/>
        </authorList>
    </citation>
    <scope>NUCLEOTIDE SEQUENCE [LARGE SCALE GENOMIC DNA]</scope>
    <source>
        <strain evidence="1 2">NCTC12282</strain>
    </source>
</reference>
<gene>
    <name evidence="1" type="ORF">NCTC12282_05905</name>
</gene>
<organism evidence="1 2">
    <name type="scientific">Budvicia aquatica</name>
    <dbReference type="NCBI Taxonomy" id="82979"/>
    <lineage>
        <taxon>Bacteria</taxon>
        <taxon>Pseudomonadati</taxon>
        <taxon>Pseudomonadota</taxon>
        <taxon>Gammaproteobacteria</taxon>
        <taxon>Enterobacterales</taxon>
        <taxon>Budviciaceae</taxon>
        <taxon>Budvicia</taxon>
    </lineage>
</organism>
<protein>
    <submittedName>
        <fullName evidence="1">Uncharacterized protein</fullName>
    </submittedName>
</protein>
<dbReference type="AlphaFoldDB" id="A0A484ZUK0"/>
<evidence type="ECO:0000313" key="1">
    <source>
        <dbReference type="EMBL" id="VFS52607.1"/>
    </source>
</evidence>
<evidence type="ECO:0000313" key="2">
    <source>
        <dbReference type="Proteomes" id="UP000373449"/>
    </source>
</evidence>
<dbReference type="EMBL" id="CAADJA010000002">
    <property type="protein sequence ID" value="VFS52607.1"/>
    <property type="molecule type" value="Genomic_DNA"/>
</dbReference>
<accession>A0A484ZUK0</accession>